<dbReference type="InterPro" id="IPR026847">
    <property type="entry name" value="VPS13"/>
</dbReference>
<protein>
    <submittedName>
        <fullName evidence="4">Vacuolar protein sorting-associated protein 13C</fullName>
    </submittedName>
</protein>
<evidence type="ECO:0000259" key="3">
    <source>
        <dbReference type="Pfam" id="PF25037"/>
    </source>
</evidence>
<proteinExistence type="inferred from homology"/>
<name>A0A2H8TYL8_9HEMI</name>
<reference evidence="4" key="1">
    <citation type="submission" date="2017-10" db="EMBL/GenBank/DDBJ databases">
        <title>Transcriptome Assembly of Sugarcane Aphid Adults.</title>
        <authorList>
            <person name="Scully E.D."/>
            <person name="Palmer N.A."/>
            <person name="Geib S.M."/>
            <person name="Sarath G."/>
            <person name="Sattler S.E."/>
        </authorList>
    </citation>
    <scope>NUCLEOTIDE SEQUENCE</scope>
    <source>
        <tissue evidence="4">Whole body</tissue>
    </source>
</reference>
<organism evidence="4">
    <name type="scientific">Melanaphis sacchari</name>
    <dbReference type="NCBI Taxonomy" id="742174"/>
    <lineage>
        <taxon>Eukaryota</taxon>
        <taxon>Metazoa</taxon>
        <taxon>Ecdysozoa</taxon>
        <taxon>Arthropoda</taxon>
        <taxon>Hexapoda</taxon>
        <taxon>Insecta</taxon>
        <taxon>Pterygota</taxon>
        <taxon>Neoptera</taxon>
        <taxon>Paraneoptera</taxon>
        <taxon>Hemiptera</taxon>
        <taxon>Sternorrhyncha</taxon>
        <taxon>Aphidomorpha</taxon>
        <taxon>Aphidoidea</taxon>
        <taxon>Aphididae</taxon>
        <taxon>Aphidini</taxon>
        <taxon>Melanaphis</taxon>
    </lineage>
</organism>
<feature type="region of interest" description="Disordered" evidence="2">
    <location>
        <begin position="702"/>
        <end position="722"/>
    </location>
</feature>
<dbReference type="InterPro" id="IPR056748">
    <property type="entry name" value="VPS13-like_C"/>
</dbReference>
<comment type="similarity">
    <text evidence="1">Belongs to the VPS13 family.</text>
</comment>
<dbReference type="Pfam" id="PF25037">
    <property type="entry name" value="VPS13_C"/>
    <property type="match status" value="1"/>
</dbReference>
<accession>A0A2H8TYL8</accession>
<dbReference type="EMBL" id="GFXV01007590">
    <property type="protein sequence ID" value="MBW19395.1"/>
    <property type="molecule type" value="Transcribed_RNA"/>
</dbReference>
<dbReference type="PANTHER" id="PTHR16166">
    <property type="entry name" value="VACUOLAR PROTEIN SORTING-ASSOCIATED PROTEIN VPS13"/>
    <property type="match status" value="1"/>
</dbReference>
<gene>
    <name evidence="4" type="primary">VPS13C</name>
</gene>
<feature type="compositionally biased region" description="Polar residues" evidence="2">
    <location>
        <begin position="707"/>
        <end position="722"/>
    </location>
</feature>
<dbReference type="GO" id="GO:0006623">
    <property type="term" value="P:protein targeting to vacuole"/>
    <property type="evidence" value="ECO:0007669"/>
    <property type="project" value="TreeGrafter"/>
</dbReference>
<sequence>MCREDGVGTFNHDDGIKVYWISFLDGIQRILMFTTDARIAEECQASSKLEIINREILVSIHSLGLSLVNNDVCMELMYLRIGSSGVIWETKKLSGSRYVPMTKKECELIEAAYIRYTRMLAIGENEPIVFIKDLNIEVNFAENFVTKPSKKNIRRIYNTGFWLNLQSSDYTSQIHAKINNLQIDSQIDNCIFPVVFAPVPPPKTIAQTERKPFVELSIVERLNKYSPVKQYKYYKMLIQEFHIKLDIGFINAIIKMTEKYELSEEERLTMFNEDLAYASKPLQSQMITLSLQEQKNYYDMLHFSPLKIHVTFSLSGDELENIPPIISIILQSIGVTITSVQDVVLKLAFFERQYVLLNQRQLMLEVQHHYVSQLIKQLYVLVLGLDVLGNPFGLVSGFKQGVEDLFYEPFQGAIQGPEEFAEGLVLGVKSLFGHTVGGAAGAVGRITGAMGKGIAALTFDKDYQKKRQEIMNQQPSNIPAGLAQGGRGFVLGVVEGVEGVFEKPISGARSDGIRGFFKGGCKGMVGLVARPLSGALDFTSGTLNTIKRVTDTTSEVQRIRLPRFFREDKQVRPYSKRDAEGYKLLKIAGKGVYKLSDNYIYHVQTVPTDKEIFLITSQRVMYITRSYWTGSYKIEWEYVWSAMTRHPKIKQNGISLYGKHDPNLRRWWCFKVKQSNARLILVSDPELCSWIVDKINELMESDDPDMKSTQSSNVSLINSAED</sequence>
<evidence type="ECO:0000256" key="2">
    <source>
        <dbReference type="SAM" id="MobiDB-lite"/>
    </source>
</evidence>
<dbReference type="PANTHER" id="PTHR16166:SF93">
    <property type="entry name" value="INTERMEMBRANE LIPID TRANSFER PROTEIN VPS13"/>
    <property type="match status" value="1"/>
</dbReference>
<feature type="domain" description="Intermembrane lipid transfer protein VPS13-like C-terminal" evidence="3">
    <location>
        <begin position="559"/>
        <end position="684"/>
    </location>
</feature>
<dbReference type="OrthoDB" id="428159at2759"/>
<dbReference type="GO" id="GO:0045053">
    <property type="term" value="P:protein retention in Golgi apparatus"/>
    <property type="evidence" value="ECO:0007669"/>
    <property type="project" value="TreeGrafter"/>
</dbReference>
<evidence type="ECO:0000256" key="1">
    <source>
        <dbReference type="ARBA" id="ARBA00006545"/>
    </source>
</evidence>
<dbReference type="AlphaFoldDB" id="A0A2H8TYL8"/>
<evidence type="ECO:0000313" key="4">
    <source>
        <dbReference type="EMBL" id="MBW19395.1"/>
    </source>
</evidence>